<keyword evidence="2" id="KW-0229">DNA integration</keyword>
<evidence type="ECO:0000313" key="7">
    <source>
        <dbReference type="Proteomes" id="UP000287198"/>
    </source>
</evidence>
<reference evidence="7" key="1">
    <citation type="journal article" date="2018" name="Front. Microbiol.">
        <title>Genome-Based Analysis Reveals the Taxonomy and Diversity of the Family Idiomarinaceae.</title>
        <authorList>
            <person name="Liu Y."/>
            <person name="Lai Q."/>
            <person name="Shao Z."/>
        </authorList>
    </citation>
    <scope>NUCLEOTIDE SEQUENCE [LARGE SCALE GENOMIC DNA]</scope>
    <source>
        <strain evidence="7">BH195</strain>
    </source>
</reference>
<keyword evidence="4" id="KW-0233">DNA recombination</keyword>
<sequence>MRYSVLSLPHPQYNDQRLPLLIDKNNFSVPEPSSALWVWDLWLSGKFNTVEARARDLCVFYEFISTEYSDFFSDAARLKTLSSRQVNQLTSFLLLNFNHNIEDHILIAPSTFNRRLDSIRSFLRFHYSRYIARVENIEMADIHQKRVDKLDALLKKKKYSTGDVENQTHQTTPLSPAEIEIIKLVIRPSSDDIKNDVNPFRKSLQVRNACLILLLIELGCRASELVLLRNNDLDLKLTHNATVVIQQSAAGNNLKRHRRDGASHKTRNRELPISPGLRDLIVEYVEDHRPKLRKPYKGQLTDYLFVSEHDGGAMTTSGLEYVVETIFNRTKGLAGVITPHRFRVARMNELRESVDNKYANSNSPMIKAGDMQDTLTTWGGWTGTSSMPKRYTNAHLMRKINEYLADKDTNKGPVDGACKHTLSST</sequence>
<dbReference type="InterPro" id="IPR010998">
    <property type="entry name" value="Integrase_recombinase_N"/>
</dbReference>
<name>A0A432Y0T8_9GAMM</name>
<dbReference type="InterPro" id="IPR011010">
    <property type="entry name" value="DNA_brk_join_enz"/>
</dbReference>
<accession>A0A432Y0T8</accession>
<keyword evidence="7" id="KW-1185">Reference proteome</keyword>
<dbReference type="CDD" id="cd00397">
    <property type="entry name" value="DNA_BRE_C"/>
    <property type="match status" value="1"/>
</dbReference>
<dbReference type="Gene3D" id="1.10.150.130">
    <property type="match status" value="1"/>
</dbReference>
<dbReference type="PROSITE" id="PS51898">
    <property type="entry name" value="TYR_RECOMBINASE"/>
    <property type="match status" value="1"/>
</dbReference>
<gene>
    <name evidence="6" type="ORF">CWI69_03885</name>
</gene>
<evidence type="ECO:0000256" key="1">
    <source>
        <dbReference type="ARBA" id="ARBA00008857"/>
    </source>
</evidence>
<evidence type="ECO:0000313" key="6">
    <source>
        <dbReference type="EMBL" id="RUO54558.1"/>
    </source>
</evidence>
<dbReference type="InterPro" id="IPR002104">
    <property type="entry name" value="Integrase_catalytic"/>
</dbReference>
<protein>
    <recommendedName>
        <fullName evidence="5">Tyr recombinase domain-containing protein</fullName>
    </recommendedName>
</protein>
<comment type="similarity">
    <text evidence="1">Belongs to the 'phage' integrase family.</text>
</comment>
<dbReference type="AlphaFoldDB" id="A0A432Y0T8"/>
<dbReference type="OrthoDB" id="6819422at2"/>
<dbReference type="InterPro" id="IPR013762">
    <property type="entry name" value="Integrase-like_cat_sf"/>
</dbReference>
<proteinExistence type="inferred from homology"/>
<dbReference type="EMBL" id="PIPW01000001">
    <property type="protein sequence ID" value="RUO54558.1"/>
    <property type="molecule type" value="Genomic_DNA"/>
</dbReference>
<evidence type="ECO:0000256" key="3">
    <source>
        <dbReference type="ARBA" id="ARBA00023125"/>
    </source>
</evidence>
<feature type="domain" description="Tyr recombinase" evidence="5">
    <location>
        <begin position="169"/>
        <end position="406"/>
    </location>
</feature>
<keyword evidence="3" id="KW-0238">DNA-binding</keyword>
<dbReference type="Proteomes" id="UP000287198">
    <property type="component" value="Unassembled WGS sequence"/>
</dbReference>
<dbReference type="GO" id="GO:0006310">
    <property type="term" value="P:DNA recombination"/>
    <property type="evidence" value="ECO:0007669"/>
    <property type="project" value="UniProtKB-KW"/>
</dbReference>
<evidence type="ECO:0000256" key="2">
    <source>
        <dbReference type="ARBA" id="ARBA00022908"/>
    </source>
</evidence>
<dbReference type="Pfam" id="PF00589">
    <property type="entry name" value="Phage_integrase"/>
    <property type="match status" value="1"/>
</dbReference>
<organism evidence="6 7">
    <name type="scientific">Pseudidiomarina halophila</name>
    <dbReference type="NCBI Taxonomy" id="1449799"/>
    <lineage>
        <taxon>Bacteria</taxon>
        <taxon>Pseudomonadati</taxon>
        <taxon>Pseudomonadota</taxon>
        <taxon>Gammaproteobacteria</taxon>
        <taxon>Alteromonadales</taxon>
        <taxon>Idiomarinaceae</taxon>
        <taxon>Pseudidiomarina</taxon>
    </lineage>
</organism>
<evidence type="ECO:0000256" key="4">
    <source>
        <dbReference type="ARBA" id="ARBA00023172"/>
    </source>
</evidence>
<dbReference type="GO" id="GO:0015074">
    <property type="term" value="P:DNA integration"/>
    <property type="evidence" value="ECO:0007669"/>
    <property type="project" value="UniProtKB-KW"/>
</dbReference>
<dbReference type="InterPro" id="IPR050090">
    <property type="entry name" value="Tyrosine_recombinase_XerCD"/>
</dbReference>
<dbReference type="RefSeq" id="WP_126762057.1">
    <property type="nucleotide sequence ID" value="NZ_JBHLTZ010000004.1"/>
</dbReference>
<dbReference type="Gene3D" id="1.10.443.10">
    <property type="entry name" value="Intergrase catalytic core"/>
    <property type="match status" value="1"/>
</dbReference>
<dbReference type="PANTHER" id="PTHR30349:SF41">
    <property type="entry name" value="INTEGRASE_RECOMBINASE PROTEIN MJ0367-RELATED"/>
    <property type="match status" value="1"/>
</dbReference>
<dbReference type="SUPFAM" id="SSF56349">
    <property type="entry name" value="DNA breaking-rejoining enzymes"/>
    <property type="match status" value="1"/>
</dbReference>
<dbReference type="GO" id="GO:0003677">
    <property type="term" value="F:DNA binding"/>
    <property type="evidence" value="ECO:0007669"/>
    <property type="project" value="UniProtKB-KW"/>
</dbReference>
<comment type="caution">
    <text evidence="6">The sequence shown here is derived from an EMBL/GenBank/DDBJ whole genome shotgun (WGS) entry which is preliminary data.</text>
</comment>
<evidence type="ECO:0000259" key="5">
    <source>
        <dbReference type="PROSITE" id="PS51898"/>
    </source>
</evidence>
<dbReference type="PANTHER" id="PTHR30349">
    <property type="entry name" value="PHAGE INTEGRASE-RELATED"/>
    <property type="match status" value="1"/>
</dbReference>